<keyword evidence="4" id="KW-0732">Signal</keyword>
<dbReference type="AlphaFoldDB" id="A0A916K554"/>
<evidence type="ECO:0000256" key="2">
    <source>
        <dbReference type="ARBA" id="ARBA00007886"/>
    </source>
</evidence>
<gene>
    <name evidence="10" type="primary">gerAC_4</name>
    <name evidence="10" type="ORF">PAESOLCIP111_02908</name>
</gene>
<dbReference type="RefSeq" id="WP_218092677.1">
    <property type="nucleotide sequence ID" value="NZ_CAJVAS010000011.1"/>
</dbReference>
<name>A0A916K554_9BACL</name>
<reference evidence="10" key="1">
    <citation type="submission" date="2021-06" db="EMBL/GenBank/DDBJ databases">
        <authorList>
            <person name="Criscuolo A."/>
        </authorList>
    </citation>
    <scope>NUCLEOTIDE SEQUENCE</scope>
    <source>
        <strain evidence="10">CIP111600</strain>
    </source>
</reference>
<comment type="similarity">
    <text evidence="2">Belongs to the GerABKC lipoprotein family.</text>
</comment>
<evidence type="ECO:0000256" key="6">
    <source>
        <dbReference type="ARBA" id="ARBA00023139"/>
    </source>
</evidence>
<comment type="subcellular location">
    <subcellularLocation>
        <location evidence="1">Membrane</location>
        <topology evidence="1">Lipid-anchor</topology>
    </subcellularLocation>
</comment>
<dbReference type="GO" id="GO:0009847">
    <property type="term" value="P:spore germination"/>
    <property type="evidence" value="ECO:0007669"/>
    <property type="project" value="InterPro"/>
</dbReference>
<feature type="domain" description="Spore germination protein N-terminal" evidence="9">
    <location>
        <begin position="28"/>
        <end position="233"/>
    </location>
</feature>
<keyword evidence="11" id="KW-1185">Reference proteome</keyword>
<evidence type="ECO:0000256" key="1">
    <source>
        <dbReference type="ARBA" id="ARBA00004635"/>
    </source>
</evidence>
<feature type="domain" description="Spore germination GerAC-like C-terminal" evidence="8">
    <location>
        <begin position="242"/>
        <end position="410"/>
    </location>
</feature>
<dbReference type="Proteomes" id="UP000693672">
    <property type="component" value="Unassembled WGS sequence"/>
</dbReference>
<dbReference type="PANTHER" id="PTHR35789:SF1">
    <property type="entry name" value="SPORE GERMINATION PROTEIN B3"/>
    <property type="match status" value="1"/>
</dbReference>
<evidence type="ECO:0000313" key="11">
    <source>
        <dbReference type="Proteomes" id="UP000693672"/>
    </source>
</evidence>
<evidence type="ECO:0000256" key="5">
    <source>
        <dbReference type="ARBA" id="ARBA00023136"/>
    </source>
</evidence>
<evidence type="ECO:0000259" key="8">
    <source>
        <dbReference type="Pfam" id="PF05504"/>
    </source>
</evidence>
<keyword evidence="7" id="KW-0449">Lipoprotein</keyword>
<keyword evidence="3" id="KW-0309">Germination</keyword>
<evidence type="ECO:0000256" key="4">
    <source>
        <dbReference type="ARBA" id="ARBA00022729"/>
    </source>
</evidence>
<evidence type="ECO:0000259" key="9">
    <source>
        <dbReference type="Pfam" id="PF25198"/>
    </source>
</evidence>
<dbReference type="InterPro" id="IPR046953">
    <property type="entry name" value="Spore_GerAC-like_C"/>
</dbReference>
<sequence>MRFGNVRLLWKLFVFLPFVGILLTGCWDRQEIEERAIVLGIGIDDAGEGAAKEENEISFLHGTIPPPKTGLLRVTVQIAVPGRIPLGPGGGGGGGGEGGGGGQNTVWVVNGVGYTLNDAINNLQQRISPPLFFGHLRIIVISENVAQKGITNLNDFFHRNPDIRRMNWMFICKGYAEELMKASPQLERVPTLYLMNTMDQSVKMGRFPNDFLGIFWSASSAKGREGYLPYITLKPEDTVELSGLAFFRDDKMVGTTKPLEITMYMGIVGLNPAGGEAFVEYPNSDTHFLFGARNRKAVITPEIRNGKPHMKIKVYIEGNILEKSNEHVRSTREVLLQIEQELNKRVIEGYGNLIRKTMAKGSDIFGFGEQIRAKEWRYWNKEIKTKENWQKMYKEMTFDIDVQIYIRRVGMKSR</sequence>
<dbReference type="InterPro" id="IPR057336">
    <property type="entry name" value="GerAC_N"/>
</dbReference>
<dbReference type="PANTHER" id="PTHR35789">
    <property type="entry name" value="SPORE GERMINATION PROTEIN B3"/>
    <property type="match status" value="1"/>
</dbReference>
<protein>
    <submittedName>
        <fullName evidence="10">Spore germination protein A3</fullName>
    </submittedName>
</protein>
<keyword evidence="6" id="KW-0564">Palmitate</keyword>
<evidence type="ECO:0000313" key="10">
    <source>
        <dbReference type="EMBL" id="CAG7627367.1"/>
    </source>
</evidence>
<evidence type="ECO:0000256" key="7">
    <source>
        <dbReference type="ARBA" id="ARBA00023288"/>
    </source>
</evidence>
<dbReference type="GO" id="GO:0016020">
    <property type="term" value="C:membrane"/>
    <property type="evidence" value="ECO:0007669"/>
    <property type="project" value="UniProtKB-SubCell"/>
</dbReference>
<comment type="caution">
    <text evidence="10">The sequence shown here is derived from an EMBL/GenBank/DDBJ whole genome shotgun (WGS) entry which is preliminary data.</text>
</comment>
<dbReference type="Pfam" id="PF25198">
    <property type="entry name" value="Spore_GerAC_N"/>
    <property type="match status" value="1"/>
</dbReference>
<dbReference type="Pfam" id="PF05504">
    <property type="entry name" value="Spore_GerAC"/>
    <property type="match status" value="1"/>
</dbReference>
<organism evidence="10 11">
    <name type="scientific">Paenibacillus solanacearum</name>
    <dbReference type="NCBI Taxonomy" id="2048548"/>
    <lineage>
        <taxon>Bacteria</taxon>
        <taxon>Bacillati</taxon>
        <taxon>Bacillota</taxon>
        <taxon>Bacilli</taxon>
        <taxon>Bacillales</taxon>
        <taxon>Paenibacillaceae</taxon>
        <taxon>Paenibacillus</taxon>
    </lineage>
</organism>
<dbReference type="InterPro" id="IPR008844">
    <property type="entry name" value="Spore_GerAC-like"/>
</dbReference>
<evidence type="ECO:0000256" key="3">
    <source>
        <dbReference type="ARBA" id="ARBA00022544"/>
    </source>
</evidence>
<dbReference type="PROSITE" id="PS51257">
    <property type="entry name" value="PROKAR_LIPOPROTEIN"/>
    <property type="match status" value="1"/>
</dbReference>
<keyword evidence="5" id="KW-0472">Membrane</keyword>
<dbReference type="EMBL" id="CAJVAS010000011">
    <property type="protein sequence ID" value="CAG7627367.1"/>
    <property type="molecule type" value="Genomic_DNA"/>
</dbReference>
<proteinExistence type="inferred from homology"/>
<accession>A0A916K554</accession>
<dbReference type="NCBIfam" id="TIGR02887">
    <property type="entry name" value="spore_ger_x_C"/>
    <property type="match status" value="1"/>
</dbReference>